<dbReference type="EMBL" id="SHNP01000009">
    <property type="protein sequence ID" value="MCX2975597.1"/>
    <property type="molecule type" value="Genomic_DNA"/>
</dbReference>
<gene>
    <name evidence="2" type="ORF">EYC87_18605</name>
</gene>
<name>A0ABT3T009_9GAMM</name>
<dbReference type="InterPro" id="IPR037151">
    <property type="entry name" value="AlkB-like_sf"/>
</dbReference>
<keyword evidence="2" id="KW-0560">Oxidoreductase</keyword>
<feature type="domain" description="Fe2OG dioxygenase" evidence="1">
    <location>
        <begin position="106"/>
        <end position="205"/>
    </location>
</feature>
<comment type="caution">
    <text evidence="2">The sequence shown here is derived from an EMBL/GenBank/DDBJ whole genome shotgun (WGS) entry which is preliminary data.</text>
</comment>
<evidence type="ECO:0000313" key="3">
    <source>
        <dbReference type="Proteomes" id="UP001143307"/>
    </source>
</evidence>
<accession>A0ABT3T009</accession>
<organism evidence="2 3">
    <name type="scientific">Candidatus Seongchinamella marina</name>
    <dbReference type="NCBI Taxonomy" id="2518990"/>
    <lineage>
        <taxon>Bacteria</taxon>
        <taxon>Pseudomonadati</taxon>
        <taxon>Pseudomonadota</taxon>
        <taxon>Gammaproteobacteria</taxon>
        <taxon>Cellvibrionales</taxon>
        <taxon>Halieaceae</taxon>
        <taxon>Seongchinamella</taxon>
    </lineage>
</organism>
<dbReference type="InterPro" id="IPR005123">
    <property type="entry name" value="Oxoglu/Fe-dep_dioxygenase_dom"/>
</dbReference>
<dbReference type="InterPro" id="IPR032854">
    <property type="entry name" value="ALKBH3"/>
</dbReference>
<reference evidence="2" key="1">
    <citation type="submission" date="2019-02" db="EMBL/GenBank/DDBJ databases">
        <authorList>
            <person name="Li S.-H."/>
        </authorList>
    </citation>
    <scope>NUCLEOTIDE SEQUENCE</scope>
    <source>
        <strain evidence="2">IMCC8485</strain>
    </source>
</reference>
<sequence>MDSQNTLFDALRGEPLPLEQADLVLFPEVALGFDSAELLARLIDETPWSQETIRLYGKTHLQPRLIAWYGDPEAQYAYSGKQYQPIPWTPLLTTLKASVETLCASSFNSVLLNFYRDGADSMGLHADDEPELGAEPCIASLSLGEERTLYFKHKQRKELKPLNVVLPNASVLRMQGVTQQYWKHGIRKISRPCGPRVNLTFRRIYPRKASPDQGPPAK</sequence>
<protein>
    <submittedName>
        <fullName evidence="2">Alpha-ketoglutarate-dependent dioxygenase AlkB</fullName>
    </submittedName>
</protein>
<dbReference type="InterPro" id="IPR027450">
    <property type="entry name" value="AlkB-like"/>
</dbReference>
<dbReference type="PANTHER" id="PTHR31212:SF4">
    <property type="entry name" value="ALPHA-KETOGLUTARATE-DEPENDENT DIOXYGENASE ALKB HOMOLOG 3"/>
    <property type="match status" value="1"/>
</dbReference>
<proteinExistence type="predicted"/>
<dbReference type="Proteomes" id="UP001143307">
    <property type="component" value="Unassembled WGS sequence"/>
</dbReference>
<dbReference type="PANTHER" id="PTHR31212">
    <property type="entry name" value="ALPHA-KETOGLUTARATE-DEPENDENT DIOXYGENASE ALKB HOMOLOG 3"/>
    <property type="match status" value="1"/>
</dbReference>
<keyword evidence="2" id="KW-0223">Dioxygenase</keyword>
<keyword evidence="3" id="KW-1185">Reference proteome</keyword>
<dbReference type="Gene3D" id="2.60.120.590">
    <property type="entry name" value="Alpha-ketoglutarate-dependent dioxygenase AlkB-like"/>
    <property type="match status" value="1"/>
</dbReference>
<dbReference type="RefSeq" id="WP_279254234.1">
    <property type="nucleotide sequence ID" value="NZ_SHNP01000009.1"/>
</dbReference>
<dbReference type="SUPFAM" id="SSF51197">
    <property type="entry name" value="Clavaminate synthase-like"/>
    <property type="match status" value="1"/>
</dbReference>
<dbReference type="Pfam" id="PF13532">
    <property type="entry name" value="2OG-FeII_Oxy_2"/>
    <property type="match status" value="1"/>
</dbReference>
<dbReference type="GO" id="GO:0051213">
    <property type="term" value="F:dioxygenase activity"/>
    <property type="evidence" value="ECO:0007669"/>
    <property type="project" value="UniProtKB-KW"/>
</dbReference>
<evidence type="ECO:0000259" key="1">
    <source>
        <dbReference type="PROSITE" id="PS51471"/>
    </source>
</evidence>
<dbReference type="PROSITE" id="PS51471">
    <property type="entry name" value="FE2OG_OXY"/>
    <property type="match status" value="1"/>
</dbReference>
<evidence type="ECO:0000313" key="2">
    <source>
        <dbReference type="EMBL" id="MCX2975597.1"/>
    </source>
</evidence>